<keyword evidence="7" id="KW-1185">Reference proteome</keyword>
<dbReference type="RefSeq" id="WP_084408881.1">
    <property type="nucleotide sequence ID" value="NZ_FWXR01000003.1"/>
</dbReference>
<name>A0A1W1ZQP0_9HYPH</name>
<dbReference type="Pfam" id="PF21993">
    <property type="entry name" value="TetR_C_13_2"/>
    <property type="match status" value="1"/>
</dbReference>
<evidence type="ECO:0000313" key="7">
    <source>
        <dbReference type="Proteomes" id="UP000192656"/>
    </source>
</evidence>
<dbReference type="Proteomes" id="UP000192656">
    <property type="component" value="Unassembled WGS sequence"/>
</dbReference>
<sequence length="188" mass="20446">MARAFAERSEVVPLLAEVFREHGVEGASLSLISKATGLGKGSLYNFFPGGKEEMLSAVLDDIDRWFETSVFSPLERATPPKDAMQDMLRDVDAYFRSGGRICLVGVIGLGAAREPFAKRIAQYFERWVGALSACLQTAGLSPTVALSRAEEAVAGIQGAIVLSKALGSAEVFRRRLRQIEMHLLETIV</sequence>
<evidence type="ECO:0000256" key="2">
    <source>
        <dbReference type="ARBA" id="ARBA00023125"/>
    </source>
</evidence>
<gene>
    <name evidence="6" type="ORF">SAMN06297251_10342</name>
</gene>
<dbReference type="GO" id="GO:0003677">
    <property type="term" value="F:DNA binding"/>
    <property type="evidence" value="ECO:0007669"/>
    <property type="project" value="UniProtKB-UniRule"/>
</dbReference>
<dbReference type="SUPFAM" id="SSF46689">
    <property type="entry name" value="Homeodomain-like"/>
    <property type="match status" value="1"/>
</dbReference>
<dbReference type="InterPro" id="IPR036271">
    <property type="entry name" value="Tet_transcr_reg_TetR-rel_C_sf"/>
</dbReference>
<keyword evidence="3" id="KW-0804">Transcription</keyword>
<dbReference type="InterPro" id="IPR009057">
    <property type="entry name" value="Homeodomain-like_sf"/>
</dbReference>
<protein>
    <submittedName>
        <fullName evidence="6">Transcriptional regulator, TetR family</fullName>
    </submittedName>
</protein>
<proteinExistence type="predicted"/>
<dbReference type="InterPro" id="IPR001647">
    <property type="entry name" value="HTH_TetR"/>
</dbReference>
<evidence type="ECO:0000259" key="5">
    <source>
        <dbReference type="PROSITE" id="PS50977"/>
    </source>
</evidence>
<evidence type="ECO:0000256" key="3">
    <source>
        <dbReference type="ARBA" id="ARBA00023163"/>
    </source>
</evidence>
<evidence type="ECO:0000313" key="6">
    <source>
        <dbReference type="EMBL" id="SMC50583.1"/>
    </source>
</evidence>
<organism evidence="6 7">
    <name type="scientific">Fulvimarina manganoxydans</name>
    <dbReference type="NCBI Taxonomy" id="937218"/>
    <lineage>
        <taxon>Bacteria</taxon>
        <taxon>Pseudomonadati</taxon>
        <taxon>Pseudomonadota</taxon>
        <taxon>Alphaproteobacteria</taxon>
        <taxon>Hyphomicrobiales</taxon>
        <taxon>Aurantimonadaceae</taxon>
        <taxon>Fulvimarina</taxon>
    </lineage>
</organism>
<dbReference type="SUPFAM" id="SSF48498">
    <property type="entry name" value="Tetracyclin repressor-like, C-terminal domain"/>
    <property type="match status" value="1"/>
</dbReference>
<dbReference type="OrthoDB" id="9811084at2"/>
<accession>A0A1W1ZQP0</accession>
<keyword evidence="1" id="KW-0805">Transcription regulation</keyword>
<reference evidence="6 7" key="1">
    <citation type="submission" date="2017-04" db="EMBL/GenBank/DDBJ databases">
        <authorList>
            <person name="Afonso C.L."/>
            <person name="Miller P.J."/>
            <person name="Scott M.A."/>
            <person name="Spackman E."/>
            <person name="Goraichik I."/>
            <person name="Dimitrov K.M."/>
            <person name="Suarez D.L."/>
            <person name="Swayne D.E."/>
        </authorList>
    </citation>
    <scope>NUCLEOTIDE SEQUENCE [LARGE SCALE GENOMIC DNA]</scope>
    <source>
        <strain evidence="6 7">CGMCC 1.10972</strain>
    </source>
</reference>
<dbReference type="EMBL" id="FWXR01000003">
    <property type="protein sequence ID" value="SMC50583.1"/>
    <property type="molecule type" value="Genomic_DNA"/>
</dbReference>
<keyword evidence="2 4" id="KW-0238">DNA-binding</keyword>
<feature type="DNA-binding region" description="H-T-H motif" evidence="4">
    <location>
        <begin position="28"/>
        <end position="47"/>
    </location>
</feature>
<dbReference type="PANTHER" id="PTHR47506">
    <property type="entry name" value="TRANSCRIPTIONAL REGULATORY PROTEIN"/>
    <property type="match status" value="1"/>
</dbReference>
<dbReference type="PANTHER" id="PTHR47506:SF1">
    <property type="entry name" value="HTH-TYPE TRANSCRIPTIONAL REGULATOR YJDC"/>
    <property type="match status" value="1"/>
</dbReference>
<dbReference type="Pfam" id="PF00440">
    <property type="entry name" value="TetR_N"/>
    <property type="match status" value="1"/>
</dbReference>
<dbReference type="STRING" id="937218.SAMN06297251_10342"/>
<evidence type="ECO:0000256" key="4">
    <source>
        <dbReference type="PROSITE-ProRule" id="PRU00335"/>
    </source>
</evidence>
<dbReference type="AlphaFoldDB" id="A0A1W1ZQP0"/>
<dbReference type="PROSITE" id="PS50977">
    <property type="entry name" value="HTH_TETR_2"/>
    <property type="match status" value="1"/>
</dbReference>
<dbReference type="InterPro" id="IPR054156">
    <property type="entry name" value="YxaF_TetR_C"/>
</dbReference>
<feature type="domain" description="HTH tetR-type" evidence="5">
    <location>
        <begin position="5"/>
        <end position="65"/>
    </location>
</feature>
<evidence type="ECO:0000256" key="1">
    <source>
        <dbReference type="ARBA" id="ARBA00023015"/>
    </source>
</evidence>
<dbReference type="Gene3D" id="1.10.357.10">
    <property type="entry name" value="Tetracycline Repressor, domain 2"/>
    <property type="match status" value="1"/>
</dbReference>